<dbReference type="AlphaFoldDB" id="A0AA38T2N0"/>
<dbReference type="SUPFAM" id="SSF56672">
    <property type="entry name" value="DNA/RNA polymerases"/>
    <property type="match status" value="1"/>
</dbReference>
<evidence type="ECO:0000313" key="4">
    <source>
        <dbReference type="EMBL" id="KAJ9546910.1"/>
    </source>
</evidence>
<evidence type="ECO:0008006" key="6">
    <source>
        <dbReference type="Google" id="ProtNLM"/>
    </source>
</evidence>
<dbReference type="PANTHER" id="PTHR11439">
    <property type="entry name" value="GAG-POL-RELATED RETROTRANSPOSON"/>
    <property type="match status" value="1"/>
</dbReference>
<gene>
    <name evidence="4" type="ORF">OSB04_019453</name>
</gene>
<reference evidence="4" key="1">
    <citation type="submission" date="2023-03" db="EMBL/GenBank/DDBJ databases">
        <title>Chromosome-scale reference genome and RAD-based genetic map of yellow starthistle (Centaurea solstitialis) reveal putative structural variation and QTLs associated with invader traits.</title>
        <authorList>
            <person name="Reatini B."/>
            <person name="Cang F.A."/>
            <person name="Jiang Q."/>
            <person name="Mckibben M.T.W."/>
            <person name="Barker M.S."/>
            <person name="Rieseberg L.H."/>
            <person name="Dlugosch K.M."/>
        </authorList>
    </citation>
    <scope>NUCLEOTIDE SEQUENCE</scope>
    <source>
        <strain evidence="4">CAN-66</strain>
        <tissue evidence="4">Leaf</tissue>
    </source>
</reference>
<evidence type="ECO:0000313" key="5">
    <source>
        <dbReference type="Proteomes" id="UP001172457"/>
    </source>
</evidence>
<dbReference type="InterPro" id="IPR043502">
    <property type="entry name" value="DNA/RNA_pol_sf"/>
</dbReference>
<dbReference type="InterPro" id="IPR013103">
    <property type="entry name" value="RVT_2"/>
</dbReference>
<proteinExistence type="predicted"/>
<protein>
    <recommendedName>
        <fullName evidence="6">Reverse transcriptase Ty1/copia-type domain-containing protein</fullName>
    </recommendedName>
</protein>
<dbReference type="InterPro" id="IPR057670">
    <property type="entry name" value="SH3_retrovirus"/>
</dbReference>
<feature type="compositionally biased region" description="Low complexity" evidence="1">
    <location>
        <begin position="254"/>
        <end position="283"/>
    </location>
</feature>
<evidence type="ECO:0000259" key="2">
    <source>
        <dbReference type="Pfam" id="PF07727"/>
    </source>
</evidence>
<dbReference type="Proteomes" id="UP001172457">
    <property type="component" value="Chromosome 5"/>
</dbReference>
<dbReference type="PANTHER" id="PTHR11439:SF524">
    <property type="entry name" value="RNA-DIRECTED DNA POLYMERASE, PROTEIN KINASE RLK-PELLE-DLSV FAMILY"/>
    <property type="match status" value="1"/>
</dbReference>
<evidence type="ECO:0000256" key="1">
    <source>
        <dbReference type="SAM" id="MobiDB-lite"/>
    </source>
</evidence>
<sequence length="642" mass="71856">MASKSVFLVPTLPHKTGKLSALSVPLTTPFARPSSKPPSHPSSGLRLFFALSTSSTCFSPLPFSTKHLLFGFSPIYSHLRVFGCLCYPNTSPTTPHKLAPRSSACVYLGPSTDHRGYHCLVLIMQKVIISRHVVFDETHFPFPDFQPRPTSEDYDSFDINESLPSFSPIVDTSSPPPDVGPSRGVQKIRIRSDIRIHENFRPENIRKFGYPDFRIRILKMTFYPIFRNFGIFGLSGIRIRNFGYPNFRISGISDSDSDSPSVSVSSSQPPSAEPSGASSTPSTLAGTSGHLMTTCSRIGSLKPKQIFNLSVTSDISSIPQYTAQAMGDPHWWDAMDAEMAALLSNYTWDLVSKPFDVNIIGSRWLYRHKFYSNGRLERYKGRLVAQGFSQQPFDNTFSLVVKPATIRMVLSIYISRNWPIHQLDVKNAFLHGDLTETVYMRQPPGYIDSVFPDHVCRLRKALYGLKQAPRAWYQPFVVYLSSLGFLSSKTNTSLFTYHRRSDTIYLLFYVDDIILTASSHTLISMVISQLSSEFPMSDLGLLFFFLGIAASRSKSGLFLSQSGLCSGDFSMSLYGLVTPANTKTKLAANDEPYLTFARPDIAYVVQQVCLFMHDPRLPYFNALKCILQFLKGTLSHGLHIKA</sequence>
<organism evidence="4 5">
    <name type="scientific">Centaurea solstitialis</name>
    <name type="common">yellow star-thistle</name>
    <dbReference type="NCBI Taxonomy" id="347529"/>
    <lineage>
        <taxon>Eukaryota</taxon>
        <taxon>Viridiplantae</taxon>
        <taxon>Streptophyta</taxon>
        <taxon>Embryophyta</taxon>
        <taxon>Tracheophyta</taxon>
        <taxon>Spermatophyta</taxon>
        <taxon>Magnoliopsida</taxon>
        <taxon>eudicotyledons</taxon>
        <taxon>Gunneridae</taxon>
        <taxon>Pentapetalae</taxon>
        <taxon>asterids</taxon>
        <taxon>campanulids</taxon>
        <taxon>Asterales</taxon>
        <taxon>Asteraceae</taxon>
        <taxon>Carduoideae</taxon>
        <taxon>Cardueae</taxon>
        <taxon>Centaureinae</taxon>
        <taxon>Centaurea</taxon>
    </lineage>
</organism>
<feature type="region of interest" description="Disordered" evidence="1">
    <location>
        <begin position="254"/>
        <end position="286"/>
    </location>
</feature>
<dbReference type="Pfam" id="PF07727">
    <property type="entry name" value="RVT_2"/>
    <property type="match status" value="1"/>
</dbReference>
<dbReference type="EMBL" id="JARYMX010000005">
    <property type="protein sequence ID" value="KAJ9546910.1"/>
    <property type="molecule type" value="Genomic_DNA"/>
</dbReference>
<feature type="domain" description="Retroviral polymerase SH3-like" evidence="3">
    <location>
        <begin position="84"/>
        <end position="143"/>
    </location>
</feature>
<keyword evidence="5" id="KW-1185">Reference proteome</keyword>
<comment type="caution">
    <text evidence="4">The sequence shown here is derived from an EMBL/GenBank/DDBJ whole genome shotgun (WGS) entry which is preliminary data.</text>
</comment>
<feature type="domain" description="Reverse transcriptase Ty1/copia-type" evidence="2">
    <location>
        <begin position="345"/>
        <end position="562"/>
    </location>
</feature>
<accession>A0AA38T2N0</accession>
<dbReference type="Pfam" id="PF25597">
    <property type="entry name" value="SH3_retrovirus"/>
    <property type="match status" value="1"/>
</dbReference>
<evidence type="ECO:0000259" key="3">
    <source>
        <dbReference type="Pfam" id="PF25597"/>
    </source>
</evidence>
<name>A0AA38T2N0_9ASTR</name>